<protein>
    <submittedName>
        <fullName evidence="1">Uncharacterized protein</fullName>
    </submittedName>
</protein>
<organism evidence="1 2">
    <name type="scientific">Solanum commersonii</name>
    <name type="common">Commerson's wild potato</name>
    <name type="synonym">Commerson's nightshade</name>
    <dbReference type="NCBI Taxonomy" id="4109"/>
    <lineage>
        <taxon>Eukaryota</taxon>
        <taxon>Viridiplantae</taxon>
        <taxon>Streptophyta</taxon>
        <taxon>Embryophyta</taxon>
        <taxon>Tracheophyta</taxon>
        <taxon>Spermatophyta</taxon>
        <taxon>Magnoliopsida</taxon>
        <taxon>eudicotyledons</taxon>
        <taxon>Gunneridae</taxon>
        <taxon>Pentapetalae</taxon>
        <taxon>asterids</taxon>
        <taxon>lamiids</taxon>
        <taxon>Solanales</taxon>
        <taxon>Solanaceae</taxon>
        <taxon>Solanoideae</taxon>
        <taxon>Solaneae</taxon>
        <taxon>Solanum</taxon>
    </lineage>
</organism>
<accession>A0A9J5YJ35</accession>
<dbReference type="OrthoDB" id="426882at2759"/>
<keyword evidence="2" id="KW-1185">Reference proteome</keyword>
<dbReference type="InterPro" id="IPR036922">
    <property type="entry name" value="Rieske_2Fe-2S_sf"/>
</dbReference>
<reference evidence="1 2" key="1">
    <citation type="submission" date="2020-09" db="EMBL/GenBank/DDBJ databases">
        <title>De no assembly of potato wild relative species, Solanum commersonii.</title>
        <authorList>
            <person name="Cho K."/>
        </authorList>
    </citation>
    <scope>NUCLEOTIDE SEQUENCE [LARGE SCALE GENOMIC DNA]</scope>
    <source>
        <strain evidence="1">LZ3.2</strain>
        <tissue evidence="1">Leaf</tissue>
    </source>
</reference>
<name>A0A9J5YJ35_SOLCO</name>
<dbReference type="AlphaFoldDB" id="A0A9J5YJ35"/>
<dbReference type="GO" id="GO:0051537">
    <property type="term" value="F:2 iron, 2 sulfur cluster binding"/>
    <property type="evidence" value="ECO:0007669"/>
    <property type="project" value="InterPro"/>
</dbReference>
<dbReference type="EMBL" id="JACXVP010000006">
    <property type="protein sequence ID" value="KAG5600045.1"/>
    <property type="molecule type" value="Genomic_DNA"/>
</dbReference>
<proteinExistence type="predicted"/>
<evidence type="ECO:0000313" key="2">
    <source>
        <dbReference type="Proteomes" id="UP000824120"/>
    </source>
</evidence>
<evidence type="ECO:0000313" key="1">
    <source>
        <dbReference type="EMBL" id="KAG5600045.1"/>
    </source>
</evidence>
<sequence>MSLHNFSFLIFTVNPKRPTGRGAANFAMESSNMHSRNFNRPAKIDTALIYFNEPGSITPTDLYLGVTRWVYSTAGKCETMPSTRLLNVKMKALLCFEQEGMIWIWPANDPPAATLSF</sequence>
<dbReference type="Proteomes" id="UP000824120">
    <property type="component" value="Chromosome 6"/>
</dbReference>
<gene>
    <name evidence="1" type="ORF">H5410_031415</name>
</gene>
<comment type="caution">
    <text evidence="1">The sequence shown here is derived from an EMBL/GenBank/DDBJ whole genome shotgun (WGS) entry which is preliminary data.</text>
</comment>
<dbReference type="Gene3D" id="2.102.10.10">
    <property type="entry name" value="Rieske [2Fe-2S] iron-sulphur domain"/>
    <property type="match status" value="1"/>
</dbReference>